<evidence type="ECO:0000256" key="3">
    <source>
        <dbReference type="ARBA" id="ARBA00022692"/>
    </source>
</evidence>
<evidence type="ECO:0000256" key="1">
    <source>
        <dbReference type="ARBA" id="ARBA00004434"/>
    </source>
</evidence>
<protein>
    <recommendedName>
        <fullName evidence="10 11">Cytochrome b mRNA-processing protein 4</fullName>
    </recommendedName>
</protein>
<evidence type="ECO:0000256" key="10">
    <source>
        <dbReference type="ARBA" id="ARBA00031521"/>
    </source>
</evidence>
<comment type="function">
    <text evidence="9 11">Essential for the assembly of ubiquinol-cytochrome c reductase. It has a direct effect on the correct occurrence of the Rieske protein, core 4, core 5 and apocytochrome b.</text>
</comment>
<dbReference type="OrthoDB" id="5576752at2759"/>
<organism evidence="13 14">
    <name type="scientific">Aspergillus sclerotialis</name>
    <dbReference type="NCBI Taxonomy" id="2070753"/>
    <lineage>
        <taxon>Eukaryota</taxon>
        <taxon>Fungi</taxon>
        <taxon>Dikarya</taxon>
        <taxon>Ascomycota</taxon>
        <taxon>Pezizomycotina</taxon>
        <taxon>Eurotiomycetes</taxon>
        <taxon>Eurotiomycetidae</taxon>
        <taxon>Eurotiales</taxon>
        <taxon>Aspergillaceae</taxon>
        <taxon>Aspergillus</taxon>
        <taxon>Aspergillus subgen. Polypaecilum</taxon>
    </lineage>
</organism>
<evidence type="ECO:0000256" key="9">
    <source>
        <dbReference type="ARBA" id="ARBA00025413"/>
    </source>
</evidence>
<evidence type="ECO:0000256" key="2">
    <source>
        <dbReference type="ARBA" id="ARBA00006780"/>
    </source>
</evidence>
<feature type="coiled-coil region" evidence="12">
    <location>
        <begin position="78"/>
        <end position="105"/>
    </location>
</feature>
<dbReference type="Proteomes" id="UP000266188">
    <property type="component" value="Unassembled WGS sequence"/>
</dbReference>
<comment type="subcellular location">
    <subcellularLocation>
        <location evidence="1 11">Mitochondrion inner membrane</location>
        <topology evidence="1 11">Single-pass membrane protein</topology>
    </subcellularLocation>
</comment>
<dbReference type="EMBL" id="MVGC01000024">
    <property type="protein sequence ID" value="RJE26355.1"/>
    <property type="molecule type" value="Genomic_DNA"/>
</dbReference>
<keyword evidence="7" id="KW-0472">Membrane</keyword>
<keyword evidence="14" id="KW-1185">Reference proteome</keyword>
<proteinExistence type="inferred from homology"/>
<dbReference type="Pfam" id="PF07960">
    <property type="entry name" value="CBP4"/>
    <property type="match status" value="1"/>
</dbReference>
<evidence type="ECO:0000256" key="11">
    <source>
        <dbReference type="RuleBase" id="RU368005"/>
    </source>
</evidence>
<dbReference type="GO" id="GO:0005743">
    <property type="term" value="C:mitochondrial inner membrane"/>
    <property type="evidence" value="ECO:0007669"/>
    <property type="project" value="UniProtKB-SubCell"/>
</dbReference>
<dbReference type="AlphaFoldDB" id="A0A3A3A8R5"/>
<sequence>MPPAKTWLKMMAVGTVIVVGGPMFVQSIRPTDEELFQRYNPELQRRSIEEGPRRAQEFVDYTNKLKEWSKSDKSIWLAAKEQAAAQEAQAKVLAATEEKKKMLQKEEMRKELVGEK</sequence>
<accession>A0A3A3A8R5</accession>
<keyword evidence="8 11" id="KW-0143">Chaperone</keyword>
<keyword evidence="3" id="KW-0812">Transmembrane</keyword>
<name>A0A3A3A8R5_9EURO</name>
<evidence type="ECO:0000313" key="13">
    <source>
        <dbReference type="EMBL" id="RJE26355.1"/>
    </source>
</evidence>
<dbReference type="InterPro" id="IPR012420">
    <property type="entry name" value="Cbp4"/>
</dbReference>
<evidence type="ECO:0000256" key="4">
    <source>
        <dbReference type="ARBA" id="ARBA00022792"/>
    </source>
</evidence>
<evidence type="ECO:0000313" key="14">
    <source>
        <dbReference type="Proteomes" id="UP000266188"/>
    </source>
</evidence>
<dbReference type="PANTHER" id="PTHR28202">
    <property type="entry name" value="ASSEMBLY FACTOR CBP4"/>
    <property type="match status" value="1"/>
</dbReference>
<keyword evidence="5" id="KW-1133">Transmembrane helix</keyword>
<keyword evidence="4 11" id="KW-0999">Mitochondrion inner membrane</keyword>
<keyword evidence="6 11" id="KW-0496">Mitochondrion</keyword>
<dbReference type="PANTHER" id="PTHR28202:SF1">
    <property type="entry name" value="ASSEMBLY FACTOR CBP4"/>
    <property type="match status" value="1"/>
</dbReference>
<gene>
    <name evidence="13" type="ORF">PHISCL_01328</name>
</gene>
<evidence type="ECO:0000256" key="7">
    <source>
        <dbReference type="ARBA" id="ARBA00023136"/>
    </source>
</evidence>
<comment type="similarity">
    <text evidence="2 11">Belongs to the CBP4 family.</text>
</comment>
<evidence type="ECO:0000256" key="6">
    <source>
        <dbReference type="ARBA" id="ARBA00023128"/>
    </source>
</evidence>
<evidence type="ECO:0000256" key="5">
    <source>
        <dbReference type="ARBA" id="ARBA00022989"/>
    </source>
</evidence>
<dbReference type="GO" id="GO:0034551">
    <property type="term" value="P:mitochondrial respiratory chain complex III assembly"/>
    <property type="evidence" value="ECO:0007669"/>
    <property type="project" value="TreeGrafter"/>
</dbReference>
<evidence type="ECO:0000256" key="12">
    <source>
        <dbReference type="SAM" id="Coils"/>
    </source>
</evidence>
<evidence type="ECO:0000256" key="8">
    <source>
        <dbReference type="ARBA" id="ARBA00023186"/>
    </source>
</evidence>
<comment type="caution">
    <text evidence="13">The sequence shown here is derived from an EMBL/GenBank/DDBJ whole genome shotgun (WGS) entry which is preliminary data.</text>
</comment>
<reference evidence="14" key="1">
    <citation type="submission" date="2017-02" db="EMBL/GenBank/DDBJ databases">
        <authorList>
            <person name="Tafer H."/>
            <person name="Lopandic K."/>
        </authorList>
    </citation>
    <scope>NUCLEOTIDE SEQUENCE [LARGE SCALE GENOMIC DNA]</scope>
    <source>
        <strain evidence="14">CBS 366.77</strain>
    </source>
</reference>
<keyword evidence="12" id="KW-0175">Coiled coil</keyword>